<dbReference type="AlphaFoldDB" id="A0A316KYC9"/>
<sequence length="314" mass="35547">MKKSMLYLLICVLSFCSCNVAEPIFISNDNLKFKSVNDSILQFSIDSYIYNPTKLKYQLKELFFDINYDGGKIGNGKLIAPIQIKPKDTIALPFSCNLSLAQLQKKHKQILSKDRVDFYFVGEAFAVHPIKSIRKGFELKIPYQAKSFISNNMLSSDLVFKHIEIEKINPFSNSNPTKSNFRIKIGIHNSQSFDYKIRKIEISLKSKSTNRVVLEGVLDTIVDAPSLQTIKIPLDIESNNLNILQNLGTFFLSSDSSKYIGAGSVTISIEGYDFQIPFLQEFDIETNPFGSIRVNPNIDGPDYCSAYQKIHSHL</sequence>
<dbReference type="Proteomes" id="UP000245762">
    <property type="component" value="Unassembled WGS sequence"/>
</dbReference>
<protein>
    <recommendedName>
        <fullName evidence="4">Late embryogenesis abundant protein LEA-2 subgroup domain-containing protein</fullName>
    </recommendedName>
</protein>
<keyword evidence="3" id="KW-1185">Reference proteome</keyword>
<dbReference type="Gene3D" id="2.60.40.1820">
    <property type="match status" value="2"/>
</dbReference>
<gene>
    <name evidence="2" type="ORF">DKG77_07390</name>
</gene>
<name>A0A316KYC9_9FLAO</name>
<dbReference type="RefSeq" id="WP_109661777.1">
    <property type="nucleotide sequence ID" value="NZ_QGEG01000002.1"/>
</dbReference>
<comment type="caution">
    <text evidence="2">The sequence shown here is derived from an EMBL/GenBank/DDBJ whole genome shotgun (WGS) entry which is preliminary data.</text>
</comment>
<feature type="chain" id="PRO_5016427057" description="Late embryogenesis abundant protein LEA-2 subgroup domain-containing protein" evidence="1">
    <location>
        <begin position="22"/>
        <end position="314"/>
    </location>
</feature>
<evidence type="ECO:0000313" key="3">
    <source>
        <dbReference type="Proteomes" id="UP000245762"/>
    </source>
</evidence>
<reference evidence="2 3" key="1">
    <citation type="submission" date="2018-05" db="EMBL/GenBank/DDBJ databases">
        <title>Complete genome sequence of Flagellimonas aquimarina ECD12 isolated from seaweed Ecklonia cava.</title>
        <authorList>
            <person name="Choi S."/>
            <person name="Seong C."/>
        </authorList>
    </citation>
    <scope>NUCLEOTIDE SEQUENCE [LARGE SCALE GENOMIC DNA]</scope>
    <source>
        <strain evidence="2 3">ECD12</strain>
    </source>
</reference>
<evidence type="ECO:0000256" key="1">
    <source>
        <dbReference type="SAM" id="SignalP"/>
    </source>
</evidence>
<feature type="signal peptide" evidence="1">
    <location>
        <begin position="1"/>
        <end position="21"/>
    </location>
</feature>
<proteinExistence type="predicted"/>
<organism evidence="2 3">
    <name type="scientific">Flagellimonas aquimarina</name>
    <dbReference type="NCBI Taxonomy" id="2201895"/>
    <lineage>
        <taxon>Bacteria</taxon>
        <taxon>Pseudomonadati</taxon>
        <taxon>Bacteroidota</taxon>
        <taxon>Flavobacteriia</taxon>
        <taxon>Flavobacteriales</taxon>
        <taxon>Flavobacteriaceae</taxon>
        <taxon>Flagellimonas</taxon>
    </lineage>
</organism>
<dbReference type="OrthoDB" id="1426082at2"/>
<accession>A0A316KYC9</accession>
<dbReference type="EMBL" id="QGEG01000002">
    <property type="protein sequence ID" value="PWL38108.1"/>
    <property type="molecule type" value="Genomic_DNA"/>
</dbReference>
<keyword evidence="1" id="KW-0732">Signal</keyword>
<dbReference type="SUPFAM" id="SSF117070">
    <property type="entry name" value="LEA14-like"/>
    <property type="match status" value="1"/>
</dbReference>
<dbReference type="PROSITE" id="PS51257">
    <property type="entry name" value="PROKAR_LIPOPROTEIN"/>
    <property type="match status" value="1"/>
</dbReference>
<evidence type="ECO:0008006" key="4">
    <source>
        <dbReference type="Google" id="ProtNLM"/>
    </source>
</evidence>
<evidence type="ECO:0000313" key="2">
    <source>
        <dbReference type="EMBL" id="PWL38108.1"/>
    </source>
</evidence>